<feature type="compositionally biased region" description="Acidic residues" evidence="2">
    <location>
        <begin position="1118"/>
        <end position="1136"/>
    </location>
</feature>
<dbReference type="InterPro" id="IPR002156">
    <property type="entry name" value="RNaseH_domain"/>
</dbReference>
<reference evidence="3 4" key="1">
    <citation type="submission" date="2016-02" db="EMBL/GenBank/DDBJ databases">
        <title>Genome analysis of coral dinoflagellate symbionts highlights evolutionary adaptations to a symbiotic lifestyle.</title>
        <authorList>
            <person name="Aranda M."/>
            <person name="Li Y."/>
            <person name="Liew Y.J."/>
            <person name="Baumgarten S."/>
            <person name="Simakov O."/>
            <person name="Wilson M."/>
            <person name="Piel J."/>
            <person name="Ashoor H."/>
            <person name="Bougouffa S."/>
            <person name="Bajic V.B."/>
            <person name="Ryu T."/>
            <person name="Ravasi T."/>
            <person name="Bayer T."/>
            <person name="Micklem G."/>
            <person name="Kim H."/>
            <person name="Bhak J."/>
            <person name="Lajeunesse T.C."/>
            <person name="Voolstra C.R."/>
        </authorList>
    </citation>
    <scope>NUCLEOTIDE SEQUENCE [LARGE SCALE GENOMIC DNA]</scope>
    <source>
        <strain evidence="3 4">CCMP2467</strain>
    </source>
</reference>
<dbReference type="OrthoDB" id="413848at2759"/>
<feature type="compositionally biased region" description="Polar residues" evidence="2">
    <location>
        <begin position="21"/>
        <end position="31"/>
    </location>
</feature>
<feature type="coiled-coil region" evidence="1">
    <location>
        <begin position="84"/>
        <end position="161"/>
    </location>
</feature>
<feature type="compositionally biased region" description="Acidic residues" evidence="2">
    <location>
        <begin position="679"/>
        <end position="688"/>
    </location>
</feature>
<keyword evidence="4" id="KW-1185">Reference proteome</keyword>
<organism evidence="3 4">
    <name type="scientific">Symbiodinium microadriaticum</name>
    <name type="common">Dinoflagellate</name>
    <name type="synonym">Zooxanthella microadriatica</name>
    <dbReference type="NCBI Taxonomy" id="2951"/>
    <lineage>
        <taxon>Eukaryota</taxon>
        <taxon>Sar</taxon>
        <taxon>Alveolata</taxon>
        <taxon>Dinophyceae</taxon>
        <taxon>Suessiales</taxon>
        <taxon>Symbiodiniaceae</taxon>
        <taxon>Symbiodinium</taxon>
    </lineage>
</organism>
<dbReference type="InterPro" id="IPR012337">
    <property type="entry name" value="RNaseH-like_sf"/>
</dbReference>
<feature type="compositionally biased region" description="Low complexity" evidence="2">
    <location>
        <begin position="1146"/>
        <end position="1160"/>
    </location>
</feature>
<dbReference type="Proteomes" id="UP000186817">
    <property type="component" value="Unassembled WGS sequence"/>
</dbReference>
<dbReference type="InterPro" id="IPR036397">
    <property type="entry name" value="RNaseH_sf"/>
</dbReference>
<dbReference type="Gene3D" id="3.60.10.10">
    <property type="entry name" value="Endonuclease/exonuclease/phosphatase"/>
    <property type="match status" value="1"/>
</dbReference>
<dbReference type="PROSITE" id="PS50879">
    <property type="entry name" value="RNASE_H_1"/>
    <property type="match status" value="1"/>
</dbReference>
<comment type="caution">
    <text evidence="3">The sequence shown here is derived from an EMBL/GenBank/DDBJ whole genome shotgun (WGS) entry which is preliminary data.</text>
</comment>
<name>A0A1Q9CNB9_SYMMI</name>
<dbReference type="SUPFAM" id="SSF56219">
    <property type="entry name" value="DNase I-like"/>
    <property type="match status" value="1"/>
</dbReference>
<feature type="compositionally biased region" description="Low complexity" evidence="2">
    <location>
        <begin position="205"/>
        <end position="221"/>
    </location>
</feature>
<evidence type="ECO:0000313" key="4">
    <source>
        <dbReference type="Proteomes" id="UP000186817"/>
    </source>
</evidence>
<accession>A0A1Q9CNB9</accession>
<dbReference type="GO" id="GO:0004523">
    <property type="term" value="F:RNA-DNA hybrid ribonuclease activity"/>
    <property type="evidence" value="ECO:0007669"/>
    <property type="project" value="InterPro"/>
</dbReference>
<dbReference type="GO" id="GO:0003676">
    <property type="term" value="F:nucleic acid binding"/>
    <property type="evidence" value="ECO:0007669"/>
    <property type="project" value="InterPro"/>
</dbReference>
<dbReference type="EMBL" id="LSRX01001043">
    <property type="protein sequence ID" value="OLP84423.1"/>
    <property type="molecule type" value="Genomic_DNA"/>
</dbReference>
<dbReference type="PANTHER" id="PTHR19446">
    <property type="entry name" value="REVERSE TRANSCRIPTASES"/>
    <property type="match status" value="1"/>
</dbReference>
<gene>
    <name evidence="3" type="ORF">AK812_SmicGene34699</name>
</gene>
<evidence type="ECO:0000256" key="2">
    <source>
        <dbReference type="SAM" id="MobiDB-lite"/>
    </source>
</evidence>
<evidence type="ECO:0000256" key="1">
    <source>
        <dbReference type="SAM" id="Coils"/>
    </source>
</evidence>
<dbReference type="Gene3D" id="3.30.420.10">
    <property type="entry name" value="Ribonuclease H-like superfamily/Ribonuclease H"/>
    <property type="match status" value="1"/>
</dbReference>
<sequence>MGKQGRNQQRWREDQPWRPGQQHSAAQSWSIWSGAWKSPSAQKDRRHQFPAYDAVPVEDSGMVVVSERRYRQDPDEQHSLVNVVQGAVNQARKFSHKVDRLKKELANKDIQWKAYMTDMKLALQQERKRHNSAVTRLEEDIKETQHQLLQVNDQLQRAAAQGLLRQALPNHERDADWDAMMVDSEEKATAGIARELEAWLQATKTSQQQPTTPPRRAMGAPPMTPPPVPHMNPGPAQGPTQPTFGGHEGPYRASPSHPTDPPMPEQGRGEDAVTETSPKPKRPKDPSPRKPVKKPPTEVHHAPTNAATLADKLGDKRQGLIQERLKQEQAQARASLATSWPATAEAAHPSGAIDLEQSDDDPDFNDISKGSNPEQVLFQASVWESFEPSCGYESHIIQPFADVEGLSPTPLSLTTFSLFSSRFISLSTGQAAITHIQFAAFLLPSVLAYQISHDTIGRLHVTAMMVCAQARIDAVNHGDVLTAQQVPPTSIALDHLFEPGAEWTTPDQLPMNIQTPAFCILFEGERYLLRQGDSPGSSVYQATCNVLRLDQEEVTVYRESQVTDLDVQGTACHALLHVVRMPKRQEEDPARAARRDVFVTCDFRPLGNRLQLCYAHTHNLHIPSLLALAPFVVPENYELVIQGGRVVWPDVYVQGSTVLIFSLSPVSPPSSATDLRIGDDDDDGDDDDFGGRFRRNSRGQVFWSYSDSEDEGSQGSTPFSAPVRSRSPRQHMDQVLDGKFLSVVQLPAQAMVCVGWLNFPACLGLLDVCVQNAAPDCAKPTQRHPRHFTCHIKMKQPFFSDAAGDAPRLGQWLENRLQQLLDQPNHLYTERGLPPPVWQIDPDTPGVQVAEPDPFINALFVILTPGYDPDLVAVPLRVPCTVADALDFIEDVRIEERQARFDQVVPATPQPSPHYATLLAVPSWVIHQVAVLFDLTQFNNTFFSAVLPAVQTREQLLTITGLGQGAQVQLFVSASTQPALVQVPMLLMHGDTITIVPWTVAPNFGSDLHTMLQSTDGWDPNAPIPGREELAWWVLNDAHPFRFLIDTERPILQDLAWEIRPTSSMPVAQAYARFASRCPVGCQVTIRGPTLVDYDGEPCFDLLDGQLLVVAFVPWQDADEEDESDQDPPSDAETDASDSSGHSMDSADASTSRSRSPPSTELAFGHSAVGHHQTGPRPQQEGMCSHGCKEQAHPLGSHGCTSVTLAVMIACLVGFIIAFPALQATETSRTASCVAAILAGARSGWWPIFGICALLCLVEPVVGHPGNEHPLIASTSGHCHLTAVVGTLAALLRPVPTPCRSSKLTNALTNPSDPAILPADWDLSQTLLRQSIQRKDSLALLDAVAILEVLFEHFSDRDALKDSPAAASKPVMLCLEDSIELTDFQQQALSLSHLMSFLNDPCNGKGSDWLDNDLTVVVRNPAIPLELRTRFVNIPMWHAAGQPQPESITIFTDGSASQVETDKAPCGWAFGVWAHVFDQSMLIGCAAGAGTLPGSPFHLGEHDDLPQTAEQLALAWAFCWIVEYAPSYRCSVTVAYDCLVAGKGAFGDWKLPTQPYGGGVTPLTIGLVHLRQLAAIRVELKHRHVAGHAGHLENELADQLAKAARRCRDDPSCSLLPHWPANFLSHSLSAWGWMLTDQRLDLPTLFAMESEARRLQAMDARSAAAPFPDTAQKSSSIECHLTMVAVTFNALTLRDSKTPEGEQQVGLKLIGRKRLLKEQLAPFRPLFVGLQETRLPCDGTQADDEYYIFQSGATHAGHNGCSLWIARSIPYAKRGATALYIRSTDINICASSPRHICACISSEALRIMVMVIHSPNTAHTPLAEYEDFWQQRATEIERRPNGYEYLLLADANARVGSVETDAIGGYGQETENPPGEVFHDFLHRINACLPTTFAHVHEGPTSTWVSPFGDRHRLDYPVIPSSWMQCVLSSHNLEDLELLQVKEDHIPVLLRMECDKRAPPPAYCPVRRKACRPAKPQDEAAQAHVQASLATIPAIQWGEDVDQHYQTLSTSWCAVAERLATPECARANNEASPISDQACWLIHQRKSLRAYLRREAQERNRRLKQFGFAAFLLAFRGLSFGPGQLAVLRRWFVEMDTSEAEAMHWFHLYGYHLRKQVAQDRRLYLKSLADNIKLQDIRHPRALFQAVKKAFPATRASNKSAFRPLPAVCDEQGELAVTVEDRMDRWRAHFGAQEAGFVVTESEYVEHMQNMPKLTDQPVFDIGVIPTLAELEGIAQGLNVRKAVGLDNVSSELLQLHTPTTMRQFFPLCLKASLSIREPVHFRGGELFCLAKKAGAVLQCSSFRSILISSVPGKVMHRALRTRLVGLLQDHRPPLQAGAVPGEGIECISLAAQSFQQLRDGMRKPWALVFYDIQSAFYSVVREFVVPGPADDRGILKLLHALNVPAAAIPELRAKLEGIALLPTLKASPHLTALVQDLYRGSWFKLTNSSVITLTQKGTRPGDPVADAVFGLTMTAMLCAITESLQQQGLLPEVPTCSHPPSWAATKMTSWGCPAWADDFVQPIAADGEGTLMNNIRAGVVTVAGRVSALGMRLTFAVEKTAALIPSWLLTGPDQVCLDDQSQRHISVRDDFAIVATFVPEVKGMIRASSPVLSLLEALEEDPKWWYRQTVRACRVFLEDLDTWAGIDARACLREAFISALLQMMIPPSTAVKIRHIDP</sequence>
<protein>
    <submittedName>
        <fullName evidence="3">Uncharacterized protein</fullName>
    </submittedName>
</protein>
<dbReference type="SUPFAM" id="SSF53098">
    <property type="entry name" value="Ribonuclease H-like"/>
    <property type="match status" value="1"/>
</dbReference>
<keyword evidence="1" id="KW-0175">Coiled coil</keyword>
<feature type="compositionally biased region" description="Pro residues" evidence="2">
    <location>
        <begin position="222"/>
        <end position="232"/>
    </location>
</feature>
<feature type="region of interest" description="Disordered" evidence="2">
    <location>
        <begin position="666"/>
        <end position="728"/>
    </location>
</feature>
<evidence type="ECO:0000313" key="3">
    <source>
        <dbReference type="EMBL" id="OLP84423.1"/>
    </source>
</evidence>
<proteinExistence type="predicted"/>
<dbReference type="InterPro" id="IPR036691">
    <property type="entry name" value="Endo/exonu/phosph_ase_sf"/>
</dbReference>
<feature type="region of interest" description="Disordered" evidence="2">
    <location>
        <begin position="1"/>
        <end position="53"/>
    </location>
</feature>
<feature type="region of interest" description="Disordered" evidence="2">
    <location>
        <begin position="203"/>
        <end position="307"/>
    </location>
</feature>
<feature type="region of interest" description="Disordered" evidence="2">
    <location>
        <begin position="1118"/>
        <end position="1188"/>
    </location>
</feature>